<evidence type="ECO:0000313" key="4">
    <source>
        <dbReference type="EMBL" id="CEM55305.1"/>
    </source>
</evidence>
<organism evidence="4">
    <name type="scientific">Chromera velia CCMP2878</name>
    <dbReference type="NCBI Taxonomy" id="1169474"/>
    <lineage>
        <taxon>Eukaryota</taxon>
        <taxon>Sar</taxon>
        <taxon>Alveolata</taxon>
        <taxon>Colpodellida</taxon>
        <taxon>Chromeraceae</taxon>
        <taxon>Chromera</taxon>
    </lineage>
</organism>
<keyword evidence="1" id="KW-0103">Bromodomain</keyword>
<gene>
    <name evidence="4" type="ORF">Cvel_13443</name>
</gene>
<evidence type="ECO:0000259" key="3">
    <source>
        <dbReference type="SMART" id="SM00297"/>
    </source>
</evidence>
<sequence>MSRRLLELNAEAQHLRQSQPETDRDGDGDVDMASSEEGRRDQNPNADRENFPPSDSSVIDVQSSPSASQDDDKDRRKKQTQAGGAAAAAGPGGKGTKDKRVHAPFVGPDFQVPAENIPIAAPDRYAGGRVAGSRLKFDPAEMKRLNEGKEESETCNPLQTQEQKLRFIKEMCRVWLSKQQAGSDPPDEAVPFQPDFAMQLLAHTDYDAERTLERLRRNSITSLRCLLDLPRAPFLGTWGPDWKQGEFPVCPWKPSRVNCLLFRHTVLVHQAAEASAGGELEKGQGREREEEHRVLEAEEKENGSSSSVHSKLRQQPGGVLEKGTTEGGGDGEGMTNKRGRQELEGDSKCVHRHQKDQVQGASSSASSSSLQSSPQSAPRQSPRLKLVAEEQAQRQAEGAHQETGECVGNRGPMIDGERGKGEGGRGVKRDNHEDLKEGKEKRERREWLDIDVVTFVGVKEGRGEEGQMKKEEPIGLGGRLFPPLGSREKPCLEPVMVKPRDRSDSLSLLMTLLLSHQAAWAFESLEIYKHVDRDFEKKARKEGLLDLEEISKRVQCREYRSTGELMEDLRKLLEGFRSAFAEDSVFHQLSLQLHSAAEKAAKEDRQQDLK</sequence>
<evidence type="ECO:0000256" key="1">
    <source>
        <dbReference type="ARBA" id="ARBA00023117"/>
    </source>
</evidence>
<feature type="domain" description="Bromo" evidence="3">
    <location>
        <begin position="513"/>
        <end position="606"/>
    </location>
</feature>
<proteinExistence type="predicted"/>
<dbReference type="InterPro" id="IPR001487">
    <property type="entry name" value="Bromodomain"/>
</dbReference>
<dbReference type="InterPro" id="IPR036427">
    <property type="entry name" value="Bromodomain-like_sf"/>
</dbReference>
<feature type="compositionally biased region" description="Basic and acidic residues" evidence="2">
    <location>
        <begin position="279"/>
        <end position="302"/>
    </location>
</feature>
<feature type="compositionally biased region" description="Polar residues" evidence="2">
    <location>
        <begin position="53"/>
        <end position="68"/>
    </location>
</feature>
<accession>A0A0G4IDP5</accession>
<feature type="compositionally biased region" description="Basic and acidic residues" evidence="2">
    <location>
        <begin position="339"/>
        <end position="349"/>
    </location>
</feature>
<protein>
    <recommendedName>
        <fullName evidence="3">Bromo domain-containing protein</fullName>
    </recommendedName>
</protein>
<dbReference type="InterPro" id="IPR031724">
    <property type="entry name" value="EELM2"/>
</dbReference>
<dbReference type="Pfam" id="PF15863">
    <property type="entry name" value="EELM2"/>
    <property type="match status" value="1"/>
</dbReference>
<feature type="compositionally biased region" description="Basic and acidic residues" evidence="2">
    <location>
        <begin position="415"/>
        <end position="443"/>
    </location>
</feature>
<evidence type="ECO:0000256" key="2">
    <source>
        <dbReference type="SAM" id="MobiDB-lite"/>
    </source>
</evidence>
<dbReference type="AlphaFoldDB" id="A0A0G4IDP5"/>
<feature type="compositionally biased region" description="Basic and acidic residues" evidence="2">
    <location>
        <begin position="386"/>
        <end position="403"/>
    </location>
</feature>
<dbReference type="Gene3D" id="1.20.920.10">
    <property type="entry name" value="Bromodomain-like"/>
    <property type="match status" value="1"/>
</dbReference>
<name>A0A0G4IDP5_9ALVE</name>
<feature type="region of interest" description="Disordered" evidence="2">
    <location>
        <begin position="1"/>
        <end position="109"/>
    </location>
</feature>
<reference evidence="4" key="1">
    <citation type="submission" date="2014-11" db="EMBL/GenBank/DDBJ databases">
        <authorList>
            <person name="Otto D Thomas"/>
            <person name="Naeem Raeece"/>
        </authorList>
    </citation>
    <scope>NUCLEOTIDE SEQUENCE</scope>
</reference>
<dbReference type="VEuPathDB" id="CryptoDB:Cvel_13443"/>
<dbReference type="SUPFAM" id="SSF47370">
    <property type="entry name" value="Bromodomain"/>
    <property type="match status" value="1"/>
</dbReference>
<feature type="region of interest" description="Disordered" evidence="2">
    <location>
        <begin position="273"/>
        <end position="443"/>
    </location>
</feature>
<feature type="compositionally biased region" description="Basic and acidic residues" evidence="2">
    <location>
        <begin position="36"/>
        <end position="50"/>
    </location>
</feature>
<feature type="compositionally biased region" description="Low complexity" evidence="2">
    <location>
        <begin position="361"/>
        <end position="385"/>
    </location>
</feature>
<dbReference type="EMBL" id="CDMZ01005863">
    <property type="protein sequence ID" value="CEM55305.1"/>
    <property type="molecule type" value="Genomic_DNA"/>
</dbReference>
<dbReference type="SMART" id="SM00297">
    <property type="entry name" value="BROMO"/>
    <property type="match status" value="1"/>
</dbReference>